<keyword evidence="3" id="KW-1185">Reference proteome</keyword>
<dbReference type="EMBL" id="OP171943">
    <property type="protein sequence ID" value="UVD42318.1"/>
    <property type="molecule type" value="Genomic_DNA"/>
</dbReference>
<evidence type="ECO:0000313" key="2">
    <source>
        <dbReference type="EMBL" id="UVD42159.1"/>
    </source>
</evidence>
<keyword evidence="1" id="KW-0472">Membrane</keyword>
<reference evidence="2 3" key="1">
    <citation type="submission" date="2022-08" db="EMBL/GenBank/DDBJ databases">
        <title>Potential of phage cocktail in the treatment of multidrug-resistant Klebsiella pneumoniae pulmonary infection in mice.</title>
        <authorList>
            <person name="Gou Z."/>
            <person name="Lu S."/>
            <person name="Sun F."/>
            <person name="Xia P."/>
        </authorList>
    </citation>
    <scope>NUCLEOTIDE SEQUENCE [LARGE SCALE GENOMIC DNA]</scope>
</reference>
<organism evidence="2 3">
    <name type="scientific">Klebsiella phage GZ8</name>
    <dbReference type="NCBI Taxonomy" id="2972533"/>
    <lineage>
        <taxon>Viruses</taxon>
        <taxon>Duplodnaviria</taxon>
        <taxon>Heunggongvirae</taxon>
        <taxon>Uroviricota</taxon>
        <taxon>Caudoviricetes</taxon>
        <taxon>Demerecviridae</taxon>
        <taxon>Sugarlandvirus</taxon>
        <taxon>Sugarlandvirus GZ8</taxon>
    </lineage>
</organism>
<evidence type="ECO:0000256" key="1">
    <source>
        <dbReference type="SAM" id="Phobius"/>
    </source>
</evidence>
<keyword evidence="1" id="KW-0812">Transmembrane</keyword>
<name>A0A976SW43_9CAUD</name>
<keyword evidence="1" id="KW-1133">Transmembrane helix</keyword>
<proteinExistence type="predicted"/>
<protein>
    <submittedName>
        <fullName evidence="2">Uncharacterized protein</fullName>
    </submittedName>
</protein>
<dbReference type="Proteomes" id="UP001058456">
    <property type="component" value="Segment"/>
</dbReference>
<dbReference type="EMBL" id="OP171943">
    <property type="protein sequence ID" value="UVD42159.1"/>
    <property type="molecule type" value="Genomic_DNA"/>
</dbReference>
<feature type="transmembrane region" description="Helical" evidence="1">
    <location>
        <begin position="6"/>
        <end position="28"/>
    </location>
</feature>
<evidence type="ECO:0000313" key="3">
    <source>
        <dbReference type="Proteomes" id="UP001058456"/>
    </source>
</evidence>
<sequence>MSGLMFLGVIVISAIITLVIVSVVNHFWPECFHGDM</sequence>
<accession>A0A976SW43</accession>